<dbReference type="Proteomes" id="UP000068250">
    <property type="component" value="Chromosome I"/>
</dbReference>
<dbReference type="OrthoDB" id="7226353at2"/>
<reference evidence="3" key="1">
    <citation type="submission" date="2014-09" db="EMBL/GenBank/DDBJ databases">
        <authorList>
            <person name="Illeghems K.G."/>
        </authorList>
    </citation>
    <scope>NUCLEOTIDE SEQUENCE [LARGE SCALE GENOMIC DNA]</scope>
    <source>
        <strain evidence="3">LMG 23848T</strain>
    </source>
</reference>
<feature type="signal peptide" evidence="1">
    <location>
        <begin position="1"/>
        <end position="28"/>
    </location>
</feature>
<evidence type="ECO:0000256" key="1">
    <source>
        <dbReference type="SAM" id="SignalP"/>
    </source>
</evidence>
<accession>A0A0U5FXH7</accession>
<organism evidence="2 3">
    <name type="scientific">Acetobacter ghanensis</name>
    <dbReference type="NCBI Taxonomy" id="431306"/>
    <lineage>
        <taxon>Bacteria</taxon>
        <taxon>Pseudomonadati</taxon>
        <taxon>Pseudomonadota</taxon>
        <taxon>Alphaproteobacteria</taxon>
        <taxon>Acetobacterales</taxon>
        <taxon>Acetobacteraceae</taxon>
        <taxon>Acetobacter</taxon>
    </lineage>
</organism>
<gene>
    <name evidence="2" type="ORF">AGA_1366</name>
</gene>
<dbReference type="PATRIC" id="fig|431306.5.peg.1392"/>
<dbReference type="RefSeq" id="WP_157065316.1">
    <property type="nucleotide sequence ID" value="NZ_LN609302.1"/>
</dbReference>
<protein>
    <submittedName>
        <fullName evidence="2">Uncharacterized protein</fullName>
    </submittedName>
</protein>
<dbReference type="EMBL" id="LN609302">
    <property type="protein sequence ID" value="CEF55334.1"/>
    <property type="molecule type" value="Genomic_DNA"/>
</dbReference>
<evidence type="ECO:0000313" key="2">
    <source>
        <dbReference type="EMBL" id="CEF55334.1"/>
    </source>
</evidence>
<dbReference type="STRING" id="431306.AGA_1366"/>
<dbReference type="AlphaFoldDB" id="A0A0U5FXH7"/>
<sequence length="229" mass="23908">MQNTTYGRTMLLLASCAAFAVFSNTAHAQAVDGPTTVCITAQAAQQPQTLVVVPSGTVFATTPGTEKPAEHTPTALAIVTTETITLTHMQPCMVADASSVVSHTRHWLRQKIKPHTGVSLHAVGEVSGNGVDTDMQDEDASFRDLVHSGALSATINHTVQDPVFFAGKRCRSARYGGGGGPRRIPRCGIGPAITKAPAGTVACTPPACPPAGCLDVQNISRRAPGRKME</sequence>
<keyword evidence="1" id="KW-0732">Signal</keyword>
<evidence type="ECO:0000313" key="3">
    <source>
        <dbReference type="Proteomes" id="UP000068250"/>
    </source>
</evidence>
<proteinExistence type="predicted"/>
<feature type="chain" id="PRO_5006857395" evidence="1">
    <location>
        <begin position="29"/>
        <end position="229"/>
    </location>
</feature>
<name>A0A0U5FXH7_9PROT</name>